<dbReference type="KEGG" id="mass:CR152_03935"/>
<evidence type="ECO:0000256" key="5">
    <source>
        <dbReference type="ARBA" id="ARBA00022692"/>
    </source>
</evidence>
<sequence length="703" mass="76014">MQVVVIDSARAPAGSDSTGVGSRLDLALRETPASVEVINRDLIEVRGARSLDEAVRGAVGITQGGNATSPSQTSSRGFSAGFVSYLYDGSRIAVPTMSARTQDTWNFERIEVLKGPASLMSGDGAIGGAINFVTKRPDRTLPASEAMLSYGSFNTWRLGAGINRPLGETSAVRIDYSHQQSDGYIDRNKQRYDSLTLATTSALTRDITLDLSLDLLSDSVKAYQGSPLVPRALATDLVGAVSEARGRVIDRRLAFKNYNVDDAVMESDSAWARAKLTWKLAPDWTLRNELSYYTADRNWRNAESYTFSAPRQIVRDLVGVTHDHQVFGNRLDLSYTGNLAGMKHRFAAGAEYTKTRFATGRSFSNGAGAANAALTVDLFDPAYGTYESLSANAALYTGAGNRTNFSTSIPTVSLYLEDALWVTDKWTIVAGLRQDRVKLGRRTADLNTGVATAYSQTYDPRSLRIGTVYAFDKDISVYAQHTSASAPVGSGNLLLLSAANAAFELSKGTQSEIGIKQSLFGGTVDTTLALYRIELDNILSRDAAVPTLTVNSGKQSSRGVELAAAWRPTRQVSINGNLAVLDARFDQLLEAGKVSRAGNLPPNVAKKTGNLWVDYKVDQMPLKLGAALNYTGERYTNNANTVRMNAFTTADVYASWRLGTGDLTLRVRNLGDKLYAGWSGANVNSQVILGAPRSADLTWHARF</sequence>
<dbReference type="GO" id="GO:0015344">
    <property type="term" value="F:siderophore uptake transmembrane transporter activity"/>
    <property type="evidence" value="ECO:0007669"/>
    <property type="project" value="TreeGrafter"/>
</dbReference>
<keyword evidence="5 10" id="KW-0812">Transmembrane</keyword>
<keyword evidence="15" id="KW-1185">Reference proteome</keyword>
<evidence type="ECO:0000256" key="8">
    <source>
        <dbReference type="ARBA" id="ARBA00023170"/>
    </source>
</evidence>
<evidence type="ECO:0000259" key="12">
    <source>
        <dbReference type="Pfam" id="PF00593"/>
    </source>
</evidence>
<dbReference type="GO" id="GO:0015891">
    <property type="term" value="P:siderophore transport"/>
    <property type="evidence" value="ECO:0007669"/>
    <property type="project" value="InterPro"/>
</dbReference>
<evidence type="ECO:0000256" key="4">
    <source>
        <dbReference type="ARBA" id="ARBA00022452"/>
    </source>
</evidence>
<evidence type="ECO:0000256" key="10">
    <source>
        <dbReference type="PROSITE-ProRule" id="PRU01360"/>
    </source>
</evidence>
<keyword evidence="7 10" id="KW-0472">Membrane</keyword>
<keyword evidence="8 14" id="KW-0675">Receptor</keyword>
<dbReference type="AlphaFoldDB" id="A0A2D2DFI9"/>
<evidence type="ECO:0000256" key="9">
    <source>
        <dbReference type="ARBA" id="ARBA00023237"/>
    </source>
</evidence>
<dbReference type="Gene3D" id="2.170.130.10">
    <property type="entry name" value="TonB-dependent receptor, plug domain"/>
    <property type="match status" value="1"/>
</dbReference>
<organism evidence="14 15">
    <name type="scientific">Massilia violaceinigra</name>
    <dbReference type="NCBI Taxonomy" id="2045208"/>
    <lineage>
        <taxon>Bacteria</taxon>
        <taxon>Pseudomonadati</taxon>
        <taxon>Pseudomonadota</taxon>
        <taxon>Betaproteobacteria</taxon>
        <taxon>Burkholderiales</taxon>
        <taxon>Oxalobacteraceae</taxon>
        <taxon>Telluria group</taxon>
        <taxon>Massilia</taxon>
    </lineage>
</organism>
<dbReference type="SUPFAM" id="SSF56935">
    <property type="entry name" value="Porins"/>
    <property type="match status" value="1"/>
</dbReference>
<dbReference type="InterPro" id="IPR012910">
    <property type="entry name" value="Plug_dom"/>
</dbReference>
<evidence type="ECO:0000256" key="2">
    <source>
        <dbReference type="ARBA" id="ARBA00009810"/>
    </source>
</evidence>
<dbReference type="Pfam" id="PF07715">
    <property type="entry name" value="Plug"/>
    <property type="match status" value="1"/>
</dbReference>
<keyword evidence="9 10" id="KW-0998">Cell outer membrane</keyword>
<feature type="domain" description="TonB-dependent receptor plug" evidence="13">
    <location>
        <begin position="28"/>
        <end position="129"/>
    </location>
</feature>
<evidence type="ECO:0000256" key="3">
    <source>
        <dbReference type="ARBA" id="ARBA00022448"/>
    </source>
</evidence>
<dbReference type="Pfam" id="PF00593">
    <property type="entry name" value="TonB_dep_Rec_b-barrel"/>
    <property type="match status" value="1"/>
</dbReference>
<keyword evidence="4 10" id="KW-1134">Transmembrane beta strand</keyword>
<dbReference type="PANTHER" id="PTHR32552">
    <property type="entry name" value="FERRICHROME IRON RECEPTOR-RELATED"/>
    <property type="match status" value="1"/>
</dbReference>
<gene>
    <name evidence="14" type="ORF">CR152_03935</name>
</gene>
<dbReference type="CDD" id="cd01347">
    <property type="entry name" value="ligand_gated_channel"/>
    <property type="match status" value="1"/>
</dbReference>
<dbReference type="PANTHER" id="PTHR32552:SF84">
    <property type="entry name" value="TONB-DEPENDENT RECEPTOR-RELATED"/>
    <property type="match status" value="1"/>
</dbReference>
<dbReference type="InterPro" id="IPR037066">
    <property type="entry name" value="Plug_dom_sf"/>
</dbReference>
<dbReference type="Proteomes" id="UP000229897">
    <property type="component" value="Chromosome"/>
</dbReference>
<comment type="similarity">
    <text evidence="2 10 11">Belongs to the TonB-dependent receptor family.</text>
</comment>
<keyword evidence="3 10" id="KW-0813">Transport</keyword>
<reference evidence="14" key="1">
    <citation type="submission" date="2017-10" db="EMBL/GenBank/DDBJ databases">
        <title>Massilia psychrophilum sp. nov., a novel purple-pigmented bacterium isolated from Tianshan glacier, Xinjiang Municipality, China.</title>
        <authorList>
            <person name="Wang H."/>
        </authorList>
    </citation>
    <scope>NUCLEOTIDE SEQUENCE [LARGE SCALE GENOMIC DNA]</scope>
    <source>
        <strain evidence="14">B2</strain>
    </source>
</reference>
<evidence type="ECO:0000259" key="13">
    <source>
        <dbReference type="Pfam" id="PF07715"/>
    </source>
</evidence>
<evidence type="ECO:0000256" key="1">
    <source>
        <dbReference type="ARBA" id="ARBA00004571"/>
    </source>
</evidence>
<dbReference type="GO" id="GO:0038023">
    <property type="term" value="F:signaling receptor activity"/>
    <property type="evidence" value="ECO:0007669"/>
    <property type="project" value="InterPro"/>
</dbReference>
<feature type="domain" description="TonB-dependent receptor-like beta-barrel" evidence="12">
    <location>
        <begin position="236"/>
        <end position="670"/>
    </location>
</feature>
<accession>A0A2D2DFI9</accession>
<dbReference type="InterPro" id="IPR036942">
    <property type="entry name" value="Beta-barrel_TonB_sf"/>
</dbReference>
<dbReference type="InterPro" id="IPR039426">
    <property type="entry name" value="TonB-dep_rcpt-like"/>
</dbReference>
<dbReference type="EMBL" id="CP024608">
    <property type="protein sequence ID" value="ATQ73752.1"/>
    <property type="molecule type" value="Genomic_DNA"/>
</dbReference>
<evidence type="ECO:0000313" key="14">
    <source>
        <dbReference type="EMBL" id="ATQ73752.1"/>
    </source>
</evidence>
<proteinExistence type="inferred from homology"/>
<evidence type="ECO:0000313" key="15">
    <source>
        <dbReference type="Proteomes" id="UP000229897"/>
    </source>
</evidence>
<dbReference type="NCBIfam" id="TIGR01783">
    <property type="entry name" value="TonB-siderophor"/>
    <property type="match status" value="1"/>
</dbReference>
<protein>
    <submittedName>
        <fullName evidence="14">TonB-dependent siderophore receptor</fullName>
    </submittedName>
</protein>
<comment type="subcellular location">
    <subcellularLocation>
        <location evidence="1 10">Cell outer membrane</location>
        <topology evidence="1 10">Multi-pass membrane protein</topology>
    </subcellularLocation>
</comment>
<dbReference type="GO" id="GO:0009279">
    <property type="term" value="C:cell outer membrane"/>
    <property type="evidence" value="ECO:0007669"/>
    <property type="project" value="UniProtKB-SubCell"/>
</dbReference>
<evidence type="ECO:0000256" key="7">
    <source>
        <dbReference type="ARBA" id="ARBA00023136"/>
    </source>
</evidence>
<dbReference type="PROSITE" id="PS52016">
    <property type="entry name" value="TONB_DEPENDENT_REC_3"/>
    <property type="match status" value="1"/>
</dbReference>
<dbReference type="Gene3D" id="2.40.170.20">
    <property type="entry name" value="TonB-dependent receptor, beta-barrel domain"/>
    <property type="match status" value="1"/>
</dbReference>
<evidence type="ECO:0000256" key="6">
    <source>
        <dbReference type="ARBA" id="ARBA00023077"/>
    </source>
</evidence>
<dbReference type="InterPro" id="IPR000531">
    <property type="entry name" value="Beta-barrel_TonB"/>
</dbReference>
<keyword evidence="6 11" id="KW-0798">TonB box</keyword>
<evidence type="ECO:0000256" key="11">
    <source>
        <dbReference type="RuleBase" id="RU003357"/>
    </source>
</evidence>
<name>A0A2D2DFI9_9BURK</name>
<dbReference type="InterPro" id="IPR010105">
    <property type="entry name" value="TonB_sidphr_rcpt"/>
</dbReference>